<dbReference type="PANTHER" id="PTHR12910">
    <property type="entry name" value="NADH-UBIQUINONE OXIDOREDUCTASE SUBUNIT B17.2"/>
    <property type="match status" value="1"/>
</dbReference>
<dbReference type="RefSeq" id="WP_050518447.1">
    <property type="nucleotide sequence ID" value="NZ_FOCO01000006.1"/>
</dbReference>
<proteinExistence type="predicted"/>
<dbReference type="STRING" id="1077947.SAMN05216227_100647"/>
<dbReference type="AlphaFoldDB" id="A0A1H8D2N5"/>
<dbReference type="GO" id="GO:0045271">
    <property type="term" value="C:respiratory chain complex I"/>
    <property type="evidence" value="ECO:0007669"/>
    <property type="project" value="InterPro"/>
</dbReference>
<dbReference type="NCBIfam" id="NF006040">
    <property type="entry name" value="PRK08183.1"/>
    <property type="match status" value="1"/>
</dbReference>
<name>A0A1H8D2N5_9RHOB</name>
<dbReference type="PANTHER" id="PTHR12910:SF2">
    <property type="entry name" value="NADH DEHYDROGENASE [UBIQUINONE] 1 ALPHA SUBCOMPLEX SUBUNIT 12"/>
    <property type="match status" value="1"/>
</dbReference>
<protein>
    <submittedName>
        <fullName evidence="1">NADH:ubiquinone oxidoreductase subunit</fullName>
    </submittedName>
</protein>
<accession>A0A1H8D2N5</accession>
<keyword evidence="1" id="KW-0830">Ubiquinone</keyword>
<dbReference type="Proteomes" id="UP000183002">
    <property type="component" value="Unassembled WGS sequence"/>
</dbReference>
<dbReference type="InterPro" id="IPR007763">
    <property type="entry name" value="NDUFA12"/>
</dbReference>
<dbReference type="EMBL" id="FOCO01000006">
    <property type="protein sequence ID" value="SEN01449.1"/>
    <property type="molecule type" value="Genomic_DNA"/>
</dbReference>
<evidence type="ECO:0000313" key="1">
    <source>
        <dbReference type="EMBL" id="SEN01449.1"/>
    </source>
</evidence>
<gene>
    <name evidence="1" type="ORF">SAMN05216227_100647</name>
</gene>
<keyword evidence="2" id="KW-1185">Reference proteome</keyword>
<reference evidence="1 2" key="1">
    <citation type="submission" date="2016-10" db="EMBL/GenBank/DDBJ databases">
        <authorList>
            <person name="de Groot N.N."/>
        </authorList>
    </citation>
    <scope>NUCLEOTIDE SEQUENCE [LARGE SCALE GENOMIC DNA]</scope>
    <source>
        <strain evidence="1 2">CGMCC 1.10836</strain>
    </source>
</reference>
<organism evidence="1 2">
    <name type="scientific">Pseudorhodobacter antarcticus</name>
    <dbReference type="NCBI Taxonomy" id="1077947"/>
    <lineage>
        <taxon>Bacteria</taxon>
        <taxon>Pseudomonadati</taxon>
        <taxon>Pseudomonadota</taxon>
        <taxon>Alphaproteobacteria</taxon>
        <taxon>Rhodobacterales</taxon>
        <taxon>Paracoccaceae</taxon>
        <taxon>Pseudorhodobacter</taxon>
    </lineage>
</organism>
<sequence length="124" mass="14648">MYFLKRLLTWWNSQTISTQIFTWRKGVKVGEDAQGNIFYRTSDGKRRWVIYNGEMEATRVTPEWHGWLHFTWDEPPTEMPMVRKAWEKPHLENLTGTDAAYAPTGSIRRAQPVARADYEAWTPE</sequence>
<dbReference type="Pfam" id="PF05071">
    <property type="entry name" value="NDUFA12"/>
    <property type="match status" value="1"/>
</dbReference>
<dbReference type="OrthoDB" id="9795340at2"/>
<dbReference type="GO" id="GO:0006979">
    <property type="term" value="P:response to oxidative stress"/>
    <property type="evidence" value="ECO:0007669"/>
    <property type="project" value="TreeGrafter"/>
</dbReference>
<evidence type="ECO:0000313" key="2">
    <source>
        <dbReference type="Proteomes" id="UP000183002"/>
    </source>
</evidence>